<proteinExistence type="predicted"/>
<reference evidence="2" key="1">
    <citation type="submission" date="2018-02" db="EMBL/GenBank/DDBJ databases">
        <authorList>
            <person name="Cohen D.B."/>
            <person name="Kent A.D."/>
        </authorList>
    </citation>
    <scope>NUCLEOTIDE SEQUENCE</scope>
</reference>
<evidence type="ECO:0000313" key="2">
    <source>
        <dbReference type="EMBL" id="SPD03798.1"/>
    </source>
</evidence>
<organism evidence="2">
    <name type="scientific">Fagus sylvatica</name>
    <name type="common">Beechnut</name>
    <dbReference type="NCBI Taxonomy" id="28930"/>
    <lineage>
        <taxon>Eukaryota</taxon>
        <taxon>Viridiplantae</taxon>
        <taxon>Streptophyta</taxon>
        <taxon>Embryophyta</taxon>
        <taxon>Tracheophyta</taxon>
        <taxon>Spermatophyta</taxon>
        <taxon>Magnoliopsida</taxon>
        <taxon>eudicotyledons</taxon>
        <taxon>Gunneridae</taxon>
        <taxon>Pentapetalae</taxon>
        <taxon>rosids</taxon>
        <taxon>fabids</taxon>
        <taxon>Fagales</taxon>
        <taxon>Fagaceae</taxon>
        <taxon>Fagus</taxon>
    </lineage>
</organism>
<evidence type="ECO:0000256" key="1">
    <source>
        <dbReference type="SAM" id="MobiDB-lite"/>
    </source>
</evidence>
<name>A0A2N9GWA8_FAGSY</name>
<feature type="region of interest" description="Disordered" evidence="1">
    <location>
        <begin position="358"/>
        <end position="573"/>
    </location>
</feature>
<protein>
    <submittedName>
        <fullName evidence="2">Uncharacterized protein</fullName>
    </submittedName>
</protein>
<accession>A0A2N9GWA8</accession>
<dbReference type="EMBL" id="OIVN01002450">
    <property type="protein sequence ID" value="SPD03798.1"/>
    <property type="molecule type" value="Genomic_DNA"/>
</dbReference>
<sequence length="573" mass="62002">MAPGSRGVGAVFVHSSDADSGQTGDAIGEPRVPRRSRSHYLSNAPGLADQLVASRKDSAREGGCPGEKMRFALQRLALPIFARFQDSRESELGLVRYGPASRVHRGVFGPFEGSFPIGIPADPDKFLAIREFHVVHGCVLFPMCPGSQINLLRVRKTLCASVATSALHRGEFGFARYDPANGGRRNVPYAKGVLALGPSCSGSERIFAQTLASQIGCFVNNTYQNLAKCRTGFFAVLATTLSFLTRFRPVKYGIEALDILYTLVKGVVSSIQFLVWSTVWSNLGQTWSTLVKLGRTWAKFSKLLEMYPGLHFKGFWARTPIDDQFSPIRPTGSTVWNLSPNRLKGDLTWELPKLQIGCQSETNRPGPPRSRNEICDSGPNRSGPPSPRSGDELGTNRPGPSRSRNEICDSGPNRSGPPSPRNGDELGTNRPGPPRSRNEICDSGPNRSGPPSPRNGDELGTNRPGPPRSRNEICDSGPNRSGPPSPRNGDELGTNRPGPPRSRNEICDSGPNRSGPPSPRNGDELGTNRPGPPRSRNEICDSGPNRSGPPSPRNGDELGTNRPGPPRSRNENL</sequence>
<dbReference type="AlphaFoldDB" id="A0A2N9GWA8"/>
<gene>
    <name evidence="2" type="ORF">FSB_LOCUS31680</name>
</gene>
<feature type="region of interest" description="Disordered" evidence="1">
    <location>
        <begin position="13"/>
        <end position="41"/>
    </location>
</feature>